<gene>
    <name evidence="1" type="ORF">AVEN_110078_1</name>
    <name evidence="2" type="ORF">AVEN_185134_1</name>
    <name evidence="3" type="ORF">AVEN_216117_1</name>
    <name evidence="4" type="ORF">AVEN_217143_1</name>
</gene>
<organism evidence="1 5">
    <name type="scientific">Araneus ventricosus</name>
    <name type="common">Orbweaver spider</name>
    <name type="synonym">Epeira ventricosa</name>
    <dbReference type="NCBI Taxonomy" id="182803"/>
    <lineage>
        <taxon>Eukaryota</taxon>
        <taxon>Metazoa</taxon>
        <taxon>Ecdysozoa</taxon>
        <taxon>Arthropoda</taxon>
        <taxon>Chelicerata</taxon>
        <taxon>Arachnida</taxon>
        <taxon>Araneae</taxon>
        <taxon>Araneomorphae</taxon>
        <taxon>Entelegynae</taxon>
        <taxon>Araneoidea</taxon>
        <taxon>Araneidae</taxon>
        <taxon>Araneus</taxon>
    </lineage>
</organism>
<evidence type="ECO:0000313" key="2">
    <source>
        <dbReference type="EMBL" id="GBO39277.1"/>
    </source>
</evidence>
<protein>
    <submittedName>
        <fullName evidence="1">Uncharacterized protein</fullName>
    </submittedName>
</protein>
<keyword evidence="5" id="KW-1185">Reference proteome</keyword>
<evidence type="ECO:0000313" key="4">
    <source>
        <dbReference type="EMBL" id="GBO39281.1"/>
    </source>
</evidence>
<dbReference type="AlphaFoldDB" id="A0A4Y2WP34"/>
<evidence type="ECO:0000313" key="5">
    <source>
        <dbReference type="Proteomes" id="UP000499080"/>
    </source>
</evidence>
<name>A0A4Y2WP34_ARAVE</name>
<evidence type="ECO:0000313" key="1">
    <source>
        <dbReference type="EMBL" id="GBO39275.1"/>
    </source>
</evidence>
<dbReference type="EMBL" id="BGPR01064262">
    <property type="protein sequence ID" value="GBO39280.1"/>
    <property type="molecule type" value="Genomic_DNA"/>
</dbReference>
<dbReference type="Proteomes" id="UP000499080">
    <property type="component" value="Unassembled WGS sequence"/>
</dbReference>
<comment type="caution">
    <text evidence="1">The sequence shown here is derived from an EMBL/GenBank/DDBJ whole genome shotgun (WGS) entry which is preliminary data.</text>
</comment>
<dbReference type="SUPFAM" id="SSF53098">
    <property type="entry name" value="Ribonuclease H-like"/>
    <property type="match status" value="1"/>
</dbReference>
<dbReference type="EMBL" id="BGPR01064263">
    <property type="protein sequence ID" value="GBO39281.1"/>
    <property type="molecule type" value="Genomic_DNA"/>
</dbReference>
<proteinExistence type="predicted"/>
<dbReference type="EMBL" id="BGPR01064261">
    <property type="protein sequence ID" value="GBO39277.1"/>
    <property type="molecule type" value="Genomic_DNA"/>
</dbReference>
<accession>A0A4Y2WP34</accession>
<sequence>MVLEIRIVLLPHKHIHLRWLKAHFRYLGNGCADQLAKEAIKKGDPFFLPKPFSYLKSEIRLAASSVCRDNWDKGETIYNGRSTHDMIPRVSNKPVGWNREELMFVTGQEPFPSYFHRFNLPTHDNCSCGEKGDPMHYGTKCRFTLSWHFEIPKVSLKLQWLKTFSRITYQELDFDS</sequence>
<evidence type="ECO:0000313" key="3">
    <source>
        <dbReference type="EMBL" id="GBO39280.1"/>
    </source>
</evidence>
<dbReference type="EMBL" id="BGPR01064260">
    <property type="protein sequence ID" value="GBO39275.1"/>
    <property type="molecule type" value="Genomic_DNA"/>
</dbReference>
<reference evidence="1 5" key="1">
    <citation type="journal article" date="2019" name="Sci. Rep.">
        <title>Orb-weaving spider Araneus ventricosus genome elucidates the spidroin gene catalogue.</title>
        <authorList>
            <person name="Kono N."/>
            <person name="Nakamura H."/>
            <person name="Ohtoshi R."/>
            <person name="Moran D.A.P."/>
            <person name="Shinohara A."/>
            <person name="Yoshida Y."/>
            <person name="Fujiwara M."/>
            <person name="Mori M."/>
            <person name="Tomita M."/>
            <person name="Arakawa K."/>
        </authorList>
    </citation>
    <scope>NUCLEOTIDE SEQUENCE [LARGE SCALE GENOMIC DNA]</scope>
</reference>
<dbReference type="InterPro" id="IPR012337">
    <property type="entry name" value="RNaseH-like_sf"/>
</dbReference>